<comment type="caution">
    <text evidence="2">The sequence shown here is derived from an EMBL/GenBank/DDBJ whole genome shotgun (WGS) entry which is preliminary data.</text>
</comment>
<accession>A0ABT4I5L5</accession>
<dbReference type="EMBL" id="JAPTMY010000004">
    <property type="protein sequence ID" value="MCZ0857033.1"/>
    <property type="molecule type" value="Genomic_DNA"/>
</dbReference>
<dbReference type="Proteomes" id="UP001072034">
    <property type="component" value="Unassembled WGS sequence"/>
</dbReference>
<keyword evidence="3" id="KW-1185">Reference proteome</keyword>
<evidence type="ECO:0000313" key="2">
    <source>
        <dbReference type="EMBL" id="MCZ0857033.1"/>
    </source>
</evidence>
<evidence type="ECO:0000313" key="3">
    <source>
        <dbReference type="Proteomes" id="UP001072034"/>
    </source>
</evidence>
<evidence type="ECO:0000256" key="1">
    <source>
        <dbReference type="SAM" id="MobiDB-lite"/>
    </source>
</evidence>
<proteinExistence type="predicted"/>
<name>A0ABT4I5L5_9ACTO</name>
<organism evidence="2 3">
    <name type="scientific">Actinomyces israelii</name>
    <dbReference type="NCBI Taxonomy" id="1659"/>
    <lineage>
        <taxon>Bacteria</taxon>
        <taxon>Bacillati</taxon>
        <taxon>Actinomycetota</taxon>
        <taxon>Actinomycetes</taxon>
        <taxon>Actinomycetales</taxon>
        <taxon>Actinomycetaceae</taxon>
        <taxon>Actinomyces</taxon>
    </lineage>
</organism>
<feature type="compositionally biased region" description="Polar residues" evidence="1">
    <location>
        <begin position="24"/>
        <end position="41"/>
    </location>
</feature>
<reference evidence="2" key="1">
    <citation type="submission" date="2022-10" db="EMBL/GenBank/DDBJ databases">
        <title>Genome sequence of Actinomyces israelii ATCC 10048.</title>
        <authorList>
            <person name="Watt R.M."/>
            <person name="Tong W.M."/>
        </authorList>
    </citation>
    <scope>NUCLEOTIDE SEQUENCE</scope>
    <source>
        <strain evidence="2">ATCC 10048</strain>
    </source>
</reference>
<protein>
    <submittedName>
        <fullName evidence="2">Uncharacterized protein</fullName>
    </submittedName>
</protein>
<feature type="region of interest" description="Disordered" evidence="1">
    <location>
        <begin position="22"/>
        <end position="71"/>
    </location>
</feature>
<gene>
    <name evidence="2" type="ORF">OHJ16_03085</name>
</gene>
<dbReference type="RefSeq" id="WP_268916701.1">
    <property type="nucleotide sequence ID" value="NZ_JAPTMY010000004.1"/>
</dbReference>
<sequence length="71" mass="7459">MCPDDDSRLITNPRLLAIQAVKGQATTSRGRLAEATSTSGTAADKVADGLTEDVWTSPVADDSPEARWPSS</sequence>